<dbReference type="AlphaFoldDB" id="A0A2J4JMG3"/>
<organism evidence="4 5">
    <name type="scientific">Faecalibacterium prausnitzii</name>
    <dbReference type="NCBI Taxonomy" id="853"/>
    <lineage>
        <taxon>Bacteria</taxon>
        <taxon>Bacillati</taxon>
        <taxon>Bacillota</taxon>
        <taxon>Clostridia</taxon>
        <taxon>Eubacteriales</taxon>
        <taxon>Oscillospiraceae</taxon>
        <taxon>Faecalibacterium</taxon>
    </lineage>
</organism>
<dbReference type="PANTHER" id="PTHR12304">
    <property type="entry name" value="INOSINE-URIDINE PREFERRING NUCLEOSIDE HYDROLASE"/>
    <property type="match status" value="1"/>
</dbReference>
<feature type="domain" description="Inosine/uridine-preferring nucleoside hydrolase" evidence="3">
    <location>
        <begin position="23"/>
        <end position="257"/>
    </location>
</feature>
<dbReference type="Proteomes" id="UP000221015">
    <property type="component" value="Unassembled WGS sequence"/>
</dbReference>
<keyword evidence="1 4" id="KW-0378">Hydrolase</keyword>
<evidence type="ECO:0000256" key="1">
    <source>
        <dbReference type="ARBA" id="ARBA00022801"/>
    </source>
</evidence>
<gene>
    <name evidence="4" type="ORF">CGS50_007815</name>
</gene>
<dbReference type="InterPro" id="IPR001910">
    <property type="entry name" value="Inosine/uridine_hydrolase_dom"/>
</dbReference>
<name>A0A2J4JMG3_9FIRM</name>
<proteinExistence type="predicted"/>
<dbReference type="Gene3D" id="3.90.245.10">
    <property type="entry name" value="Ribonucleoside hydrolase-like"/>
    <property type="match status" value="1"/>
</dbReference>
<keyword evidence="2" id="KW-0326">Glycosidase</keyword>
<comment type="caution">
    <text evidence="4">The sequence shown here is derived from an EMBL/GenBank/DDBJ whole genome shotgun (WGS) entry which is preliminary data.</text>
</comment>
<dbReference type="RefSeq" id="WP_097781468.1">
    <property type="nucleotide sequence ID" value="NZ_NMTS02000056.1"/>
</dbReference>
<accession>A0A2J4JMG3</accession>
<dbReference type="Pfam" id="PF01156">
    <property type="entry name" value="IU_nuc_hydro"/>
    <property type="match status" value="1"/>
</dbReference>
<evidence type="ECO:0000313" key="5">
    <source>
        <dbReference type="Proteomes" id="UP000221015"/>
    </source>
</evidence>
<evidence type="ECO:0000259" key="3">
    <source>
        <dbReference type="Pfam" id="PF01156"/>
    </source>
</evidence>
<dbReference type="GO" id="GO:0005829">
    <property type="term" value="C:cytosol"/>
    <property type="evidence" value="ECO:0007669"/>
    <property type="project" value="TreeGrafter"/>
</dbReference>
<dbReference type="InterPro" id="IPR023186">
    <property type="entry name" value="IUNH"/>
</dbReference>
<sequence>MKRKEILDRMGLCLPPDKQIRVVISSDVSNEADDPFAIVHQLLTPIFDVRGVIATHYEGKTRGDRRSMENSYRMLTALMAATGMTDVPMLRGCAVPLAGELDVPDAEGVRFLIEEAQRDDPRPLYVTVQGALTDVAAALNRCPAIAGKMTVVWIGGMPYPKGGCDFNMKQDLAAARAVFGSKVALWQLPVNVYGTVEVTMAEMALKIRPCGTAGRYLYDLMEQYNLTTDEPYTLRKGESWNFGDSPVVAALLGCDLRQNFHMEPAPVLADGGRYLPGSGRAIRVYDSVDVRFLLEDFFAKLALCYGPRTNKA</sequence>
<evidence type="ECO:0000313" key="4">
    <source>
        <dbReference type="EMBL" id="PLK29034.1"/>
    </source>
</evidence>
<protein>
    <submittedName>
        <fullName evidence="4">Nucleoside hydrolase</fullName>
    </submittedName>
</protein>
<dbReference type="GO" id="GO:0008477">
    <property type="term" value="F:purine nucleosidase activity"/>
    <property type="evidence" value="ECO:0007669"/>
    <property type="project" value="TreeGrafter"/>
</dbReference>
<dbReference type="InterPro" id="IPR036452">
    <property type="entry name" value="Ribo_hydro-like"/>
</dbReference>
<dbReference type="GO" id="GO:0006152">
    <property type="term" value="P:purine nucleoside catabolic process"/>
    <property type="evidence" value="ECO:0007669"/>
    <property type="project" value="TreeGrafter"/>
</dbReference>
<dbReference type="EMBL" id="NMTS02000056">
    <property type="protein sequence ID" value="PLK29034.1"/>
    <property type="molecule type" value="Genomic_DNA"/>
</dbReference>
<reference evidence="4 5" key="1">
    <citation type="journal article" date="2017" name="Front. Microbiol.">
        <title>New Insights into the Diversity of the Genus Faecalibacterium.</title>
        <authorList>
            <person name="Benevides L."/>
            <person name="Burman S."/>
            <person name="Martin R."/>
            <person name="Robert V."/>
            <person name="Thomas M."/>
            <person name="Miquel S."/>
            <person name="Chain F."/>
            <person name="Sokol H."/>
            <person name="Bermudez-Humaran L.G."/>
            <person name="Morrison M."/>
            <person name="Langella P."/>
            <person name="Azevedo V.A."/>
            <person name="Chatel J.M."/>
            <person name="Soares S."/>
        </authorList>
    </citation>
    <scope>NUCLEOTIDE SEQUENCE [LARGE SCALE GENOMIC DNA]</scope>
    <source>
        <strain evidence="4 5">CNCM I 4542</strain>
    </source>
</reference>
<dbReference type="PANTHER" id="PTHR12304:SF4">
    <property type="entry name" value="URIDINE NUCLEOSIDASE"/>
    <property type="match status" value="1"/>
</dbReference>
<evidence type="ECO:0000256" key="2">
    <source>
        <dbReference type="ARBA" id="ARBA00023295"/>
    </source>
</evidence>
<dbReference type="SUPFAM" id="SSF53590">
    <property type="entry name" value="Nucleoside hydrolase"/>
    <property type="match status" value="1"/>
</dbReference>